<reference evidence="1 3" key="2">
    <citation type="journal article" date="2013" name="Nature">
        <title>Insights into bilaterian evolution from three spiralian genomes.</title>
        <authorList>
            <person name="Simakov O."/>
            <person name="Marletaz F."/>
            <person name="Cho S.J."/>
            <person name="Edsinger-Gonzales E."/>
            <person name="Havlak P."/>
            <person name="Hellsten U."/>
            <person name="Kuo D.H."/>
            <person name="Larsson T."/>
            <person name="Lv J."/>
            <person name="Arendt D."/>
            <person name="Savage R."/>
            <person name="Osoegawa K."/>
            <person name="de Jong P."/>
            <person name="Grimwood J."/>
            <person name="Chapman J.A."/>
            <person name="Shapiro H."/>
            <person name="Aerts A."/>
            <person name="Otillar R.P."/>
            <person name="Terry A.Y."/>
            <person name="Boore J.L."/>
            <person name="Grigoriev I.V."/>
            <person name="Lindberg D.R."/>
            <person name="Seaver E.C."/>
            <person name="Weisblat D.A."/>
            <person name="Putnam N.H."/>
            <person name="Rokhsar D.S."/>
        </authorList>
    </citation>
    <scope>NUCLEOTIDE SEQUENCE</scope>
</reference>
<proteinExistence type="predicted"/>
<reference evidence="2" key="3">
    <citation type="submission" date="2015-06" db="UniProtKB">
        <authorList>
            <consortium name="EnsemblMetazoa"/>
        </authorList>
    </citation>
    <scope>IDENTIFICATION</scope>
</reference>
<protein>
    <submittedName>
        <fullName evidence="1 2">Uncharacterized protein</fullName>
    </submittedName>
</protein>
<sequence length="176" mass="20347">MASKRRSCKNKPDVFCYICGEYTLVHNRNQNLTYEELVTTNDQDKPWAPHRTCAEGLRNWSRGLKTFLSFGIPMIWREPKNHTDELLLLHVLRPVPHGDDIPVPIPIDIAKVLPDDESSYDDVETDKDTFLLSNSDSRITGITFKGIKNIKFPKLVEPNRMLLPPLHIKLRLMKQL</sequence>
<dbReference type="InParanoid" id="T1EWT0"/>
<dbReference type="EMBL" id="AMQM01002057">
    <property type="status" value="NOT_ANNOTATED_CDS"/>
    <property type="molecule type" value="Genomic_DNA"/>
</dbReference>
<dbReference type="KEGG" id="hro:HELRODRAFT_165443"/>
<dbReference type="GeneID" id="20201030"/>
<gene>
    <name evidence="2" type="primary">20201030</name>
    <name evidence="1" type="ORF">HELRODRAFT_165443</name>
</gene>
<evidence type="ECO:0000313" key="2">
    <source>
        <dbReference type="EnsemblMetazoa" id="HelroP165443"/>
    </source>
</evidence>
<dbReference type="CTD" id="20201030"/>
<name>T1EWT0_HELRO</name>
<evidence type="ECO:0000313" key="3">
    <source>
        <dbReference type="Proteomes" id="UP000015101"/>
    </source>
</evidence>
<keyword evidence="3" id="KW-1185">Reference proteome</keyword>
<dbReference type="EMBL" id="KB097700">
    <property type="protein sequence ID" value="ESN91410.1"/>
    <property type="molecule type" value="Genomic_DNA"/>
</dbReference>
<evidence type="ECO:0000313" key="1">
    <source>
        <dbReference type="EMBL" id="ESN91410.1"/>
    </source>
</evidence>
<dbReference type="Proteomes" id="UP000015101">
    <property type="component" value="Unassembled WGS sequence"/>
</dbReference>
<dbReference type="OrthoDB" id="7890494at2759"/>
<dbReference type="AlphaFoldDB" id="T1EWT0"/>
<dbReference type="EMBL" id="AMQM01002058">
    <property type="status" value="NOT_ANNOTATED_CDS"/>
    <property type="molecule type" value="Genomic_DNA"/>
</dbReference>
<organism evidence="2 3">
    <name type="scientific">Helobdella robusta</name>
    <name type="common">Californian leech</name>
    <dbReference type="NCBI Taxonomy" id="6412"/>
    <lineage>
        <taxon>Eukaryota</taxon>
        <taxon>Metazoa</taxon>
        <taxon>Spiralia</taxon>
        <taxon>Lophotrochozoa</taxon>
        <taxon>Annelida</taxon>
        <taxon>Clitellata</taxon>
        <taxon>Hirudinea</taxon>
        <taxon>Rhynchobdellida</taxon>
        <taxon>Glossiphoniidae</taxon>
        <taxon>Helobdella</taxon>
    </lineage>
</organism>
<dbReference type="HOGENOM" id="CLU_1526862_0_0_1"/>
<dbReference type="RefSeq" id="XP_009030267.1">
    <property type="nucleotide sequence ID" value="XM_009032019.1"/>
</dbReference>
<reference evidence="3" key="1">
    <citation type="submission" date="2012-12" db="EMBL/GenBank/DDBJ databases">
        <authorList>
            <person name="Hellsten U."/>
            <person name="Grimwood J."/>
            <person name="Chapman J.A."/>
            <person name="Shapiro H."/>
            <person name="Aerts A."/>
            <person name="Otillar R.P."/>
            <person name="Terry A.Y."/>
            <person name="Boore J.L."/>
            <person name="Simakov O."/>
            <person name="Marletaz F."/>
            <person name="Cho S.-J."/>
            <person name="Edsinger-Gonzales E."/>
            <person name="Havlak P."/>
            <person name="Kuo D.-H."/>
            <person name="Larsson T."/>
            <person name="Lv J."/>
            <person name="Arendt D."/>
            <person name="Savage R."/>
            <person name="Osoegawa K."/>
            <person name="de Jong P."/>
            <person name="Lindberg D.R."/>
            <person name="Seaver E.C."/>
            <person name="Weisblat D.A."/>
            <person name="Putnam N.H."/>
            <person name="Grigoriev I.V."/>
            <person name="Rokhsar D.S."/>
        </authorList>
    </citation>
    <scope>NUCLEOTIDE SEQUENCE</scope>
</reference>
<dbReference type="EnsemblMetazoa" id="HelroT165443">
    <property type="protein sequence ID" value="HelroP165443"/>
    <property type="gene ID" value="HelroG165443"/>
</dbReference>
<accession>T1EWT0</accession>